<gene>
    <name evidence="2" type="ORF">B1A_16992</name>
</gene>
<protein>
    <submittedName>
        <fullName evidence="2">SOS-response transcriptional repressor, LexA</fullName>
    </submittedName>
</protein>
<evidence type="ECO:0000313" key="2">
    <source>
        <dbReference type="EMBL" id="EQD39154.1"/>
    </source>
</evidence>
<dbReference type="EMBL" id="AUZX01012492">
    <property type="protein sequence ID" value="EQD39154.1"/>
    <property type="molecule type" value="Genomic_DNA"/>
</dbReference>
<dbReference type="InterPro" id="IPR015927">
    <property type="entry name" value="Peptidase_S24_S26A/B/C"/>
</dbReference>
<dbReference type="AlphaFoldDB" id="T1ADV9"/>
<proteinExistence type="predicted"/>
<reference evidence="2" key="1">
    <citation type="submission" date="2013-08" db="EMBL/GenBank/DDBJ databases">
        <authorList>
            <person name="Mendez C."/>
            <person name="Richter M."/>
            <person name="Ferrer M."/>
            <person name="Sanchez J."/>
        </authorList>
    </citation>
    <scope>NUCLEOTIDE SEQUENCE</scope>
</reference>
<reference evidence="2" key="2">
    <citation type="journal article" date="2014" name="ISME J.">
        <title>Microbial stratification in low pH oxic and suboxic macroscopic growths along an acid mine drainage.</title>
        <authorList>
            <person name="Mendez-Garcia C."/>
            <person name="Mesa V."/>
            <person name="Sprenger R.R."/>
            <person name="Richter M."/>
            <person name="Diez M.S."/>
            <person name="Solano J."/>
            <person name="Bargiela R."/>
            <person name="Golyshina O.V."/>
            <person name="Manteca A."/>
            <person name="Ramos J.L."/>
            <person name="Gallego J.R."/>
            <person name="Llorente I."/>
            <person name="Martins Dos Santos V.A."/>
            <person name="Jensen O.N."/>
            <person name="Pelaez A.I."/>
            <person name="Sanchez J."/>
            <person name="Ferrer M."/>
        </authorList>
    </citation>
    <scope>NUCLEOTIDE SEQUENCE</scope>
</reference>
<dbReference type="Gene3D" id="2.10.109.10">
    <property type="entry name" value="Umud Fragment, subunit A"/>
    <property type="match status" value="1"/>
</dbReference>
<comment type="caution">
    <text evidence="2">The sequence shown here is derived from an EMBL/GenBank/DDBJ whole genome shotgun (WGS) entry which is preliminary data.</text>
</comment>
<sequence length="58" mass="6067">MFGAVGAGFTVLADPQDTETLEIPASINAQFAVHVRGSSMVDLGIFDGDTILVRAQSE</sequence>
<feature type="domain" description="Peptidase S24/S26A/S26B/S26C" evidence="1">
    <location>
        <begin position="2"/>
        <end position="57"/>
    </location>
</feature>
<dbReference type="InterPro" id="IPR036286">
    <property type="entry name" value="LexA/Signal_pep-like_sf"/>
</dbReference>
<evidence type="ECO:0000259" key="1">
    <source>
        <dbReference type="Pfam" id="PF00717"/>
    </source>
</evidence>
<dbReference type="SUPFAM" id="SSF51306">
    <property type="entry name" value="LexA/Signal peptidase"/>
    <property type="match status" value="1"/>
</dbReference>
<accession>T1ADV9</accession>
<organism evidence="2">
    <name type="scientific">mine drainage metagenome</name>
    <dbReference type="NCBI Taxonomy" id="410659"/>
    <lineage>
        <taxon>unclassified sequences</taxon>
        <taxon>metagenomes</taxon>
        <taxon>ecological metagenomes</taxon>
    </lineage>
</organism>
<feature type="non-terminal residue" evidence="2">
    <location>
        <position position="58"/>
    </location>
</feature>
<dbReference type="Pfam" id="PF00717">
    <property type="entry name" value="Peptidase_S24"/>
    <property type="match status" value="1"/>
</dbReference>
<name>T1ADV9_9ZZZZ</name>